<dbReference type="InterPro" id="IPR017853">
    <property type="entry name" value="GH"/>
</dbReference>
<proteinExistence type="predicted"/>
<dbReference type="SUPFAM" id="SSF51445">
    <property type="entry name" value="(Trans)glycosidases"/>
    <property type="match status" value="1"/>
</dbReference>
<comment type="caution">
    <text evidence="3">The sequence shown here is derived from an EMBL/GenBank/DDBJ whole genome shotgun (WGS) entry which is preliminary data.</text>
</comment>
<feature type="domain" description="DUF4015" evidence="2">
    <location>
        <begin position="52"/>
        <end position="361"/>
    </location>
</feature>
<evidence type="ECO:0000313" key="3">
    <source>
        <dbReference type="EMBL" id="HHS28961.1"/>
    </source>
</evidence>
<dbReference type="Pfam" id="PF13200">
    <property type="entry name" value="DUF4015"/>
    <property type="match status" value="1"/>
</dbReference>
<protein>
    <submittedName>
        <fullName evidence="3">GTP-binding protein</fullName>
    </submittedName>
</protein>
<organism evidence="3">
    <name type="scientific">Desulfobacca acetoxidans</name>
    <dbReference type="NCBI Taxonomy" id="60893"/>
    <lineage>
        <taxon>Bacteria</taxon>
        <taxon>Pseudomonadati</taxon>
        <taxon>Thermodesulfobacteriota</taxon>
        <taxon>Desulfobaccia</taxon>
        <taxon>Desulfobaccales</taxon>
        <taxon>Desulfobaccaceae</taxon>
        <taxon>Desulfobacca</taxon>
    </lineage>
</organism>
<evidence type="ECO:0000256" key="1">
    <source>
        <dbReference type="SAM" id="MobiDB-lite"/>
    </source>
</evidence>
<dbReference type="EMBL" id="DTGR01000071">
    <property type="protein sequence ID" value="HHS28961.1"/>
    <property type="molecule type" value="Genomic_DNA"/>
</dbReference>
<dbReference type="AlphaFoldDB" id="A0A7V6DP95"/>
<feature type="compositionally biased region" description="Basic and acidic residues" evidence="1">
    <location>
        <begin position="391"/>
        <end position="411"/>
    </location>
</feature>
<accession>A0A7V6DP95</accession>
<name>A0A7V6DP95_9BACT</name>
<feature type="compositionally biased region" description="Low complexity" evidence="1">
    <location>
        <begin position="377"/>
        <end position="390"/>
    </location>
</feature>
<sequence>MVRTGQDGSFSIEGAGDKLRLRAVGYERKDVPLSEVNVPNAELALRPLKVKALYLSTYGAASPKIREAALQVLERNNMNALVIDVKGDRGFIPFKVDIPLAEQVGAQNTILNKDYPGFIKKLKDRNIYLIARVVTFKDNLLATARPELAVRTKGGGIFRDRERLHWADAFHKETWDYNIAVAKAAAEVGYDEIQFDYVRLPDNRGVVFPEKSNIANRTRIITGFLEAAYQALIPYNVFVAADVFGYVPWNEGDTGIGQQIVDVTKTVDIVSLMTYPSGYHLGIPQYRNPVKHIYETVYLTQKIAIDRTKASPLHFRPWLQAFRDYAYGGGNFEEDRMKLEIKAAEDSGASGWMFWNAGNIYPKGIFYIGNGDKIKPAEPASPQPAAASGGAKKDVGAKTQEEKPAPEPTAR</sequence>
<gene>
    <name evidence="3" type="ORF">ENV52_04585</name>
</gene>
<feature type="region of interest" description="Disordered" evidence="1">
    <location>
        <begin position="376"/>
        <end position="411"/>
    </location>
</feature>
<reference evidence="3" key="1">
    <citation type="journal article" date="2020" name="mSystems">
        <title>Genome- and Community-Level Interaction Insights into Carbon Utilization and Element Cycling Functions of Hydrothermarchaeota in Hydrothermal Sediment.</title>
        <authorList>
            <person name="Zhou Z."/>
            <person name="Liu Y."/>
            <person name="Xu W."/>
            <person name="Pan J."/>
            <person name="Luo Z.H."/>
            <person name="Li M."/>
        </authorList>
    </citation>
    <scope>NUCLEOTIDE SEQUENCE [LARGE SCALE GENOMIC DNA]</scope>
    <source>
        <strain evidence="3">SpSt-767</strain>
    </source>
</reference>
<dbReference type="InterPro" id="IPR025275">
    <property type="entry name" value="DUF4015"/>
</dbReference>
<evidence type="ECO:0000259" key="2">
    <source>
        <dbReference type="Pfam" id="PF13200"/>
    </source>
</evidence>